<dbReference type="GO" id="GO:0016787">
    <property type="term" value="F:hydrolase activity"/>
    <property type="evidence" value="ECO:0007669"/>
    <property type="project" value="UniProtKB-KW"/>
</dbReference>
<gene>
    <name evidence="1" type="ORF">FC695_21835</name>
</gene>
<keyword evidence="1" id="KW-0378">Hydrolase</keyword>
<dbReference type="InterPro" id="IPR036412">
    <property type="entry name" value="HAD-like_sf"/>
</dbReference>
<protein>
    <submittedName>
        <fullName evidence="1">HAD family hydrolase</fullName>
    </submittedName>
</protein>
<dbReference type="AlphaFoldDB" id="A0A9X9A6Q6"/>
<dbReference type="SUPFAM" id="SSF56784">
    <property type="entry name" value="HAD-like"/>
    <property type="match status" value="1"/>
</dbReference>
<organism evidence="1 2">
    <name type="scientific">Bacillus cereus</name>
    <dbReference type="NCBI Taxonomy" id="1396"/>
    <lineage>
        <taxon>Bacteria</taxon>
        <taxon>Bacillati</taxon>
        <taxon>Bacillota</taxon>
        <taxon>Bacilli</taxon>
        <taxon>Bacillales</taxon>
        <taxon>Bacillaceae</taxon>
        <taxon>Bacillus</taxon>
        <taxon>Bacillus cereus group</taxon>
    </lineage>
</organism>
<dbReference type="Proteomes" id="UP000308444">
    <property type="component" value="Unassembled WGS sequence"/>
</dbReference>
<dbReference type="EMBL" id="SZOH01001607">
    <property type="protein sequence ID" value="TKJ00352.1"/>
    <property type="molecule type" value="Genomic_DNA"/>
</dbReference>
<comment type="caution">
    <text evidence="1">The sequence shown here is derived from an EMBL/GenBank/DDBJ whole genome shotgun (WGS) entry which is preliminary data.</text>
</comment>
<name>A0A9X9A6Q6_BACCE</name>
<evidence type="ECO:0000313" key="1">
    <source>
        <dbReference type="EMBL" id="TKJ00352.1"/>
    </source>
</evidence>
<proteinExistence type="predicted"/>
<feature type="non-terminal residue" evidence="1">
    <location>
        <position position="32"/>
    </location>
</feature>
<accession>A0A9X9A6Q6</accession>
<evidence type="ECO:0000313" key="2">
    <source>
        <dbReference type="Proteomes" id="UP000308444"/>
    </source>
</evidence>
<sequence length="32" mass="3690">MGYKAMLFDLDDTLLDRDKAVEALFLIVLEKC</sequence>
<reference evidence="1 2" key="1">
    <citation type="journal article" date="2019" name="Environ. Microbiol.">
        <title>An active ?-lactamase is a part of an orchestrated cell wall stress resistance network of Bacillus subtilis and related rhizosphere species.</title>
        <authorList>
            <person name="Bucher T."/>
            <person name="Keren-Paz A."/>
            <person name="Hausser J."/>
            <person name="Olender T."/>
            <person name="Cytryn E."/>
            <person name="Kolodkin-Gal I."/>
        </authorList>
    </citation>
    <scope>NUCLEOTIDE SEQUENCE [LARGE SCALE GENOMIC DNA]</scope>
    <source>
        <strain evidence="1 2">I32</strain>
    </source>
</reference>